<evidence type="ECO:0000313" key="2">
    <source>
        <dbReference type="Proteomes" id="UP000567885"/>
    </source>
</evidence>
<sequence>MACRTDYPLEFDVPDRLTNEDFAQLDKIELSLEGWGFTVYRTYYGSSSGENWNALLAEARESAGKELEFWANDWEEEVVEELETLFRLDARSDLVLDGKSLEDQCKTYLDSIGGKHMLVHEWNVFLVADEHVLDQIGQGSFIIKAVDAD</sequence>
<reference evidence="1 2" key="1">
    <citation type="submission" date="2020-05" db="EMBL/GenBank/DDBJ databases">
        <title>Identification and distribution of gene clusters putatively required for synthesis of sphingolipid metabolism inhibitors in phylogenetically diverse species of the filamentous fungus Fusarium.</title>
        <authorList>
            <person name="Kim H.-S."/>
            <person name="Busman M."/>
            <person name="Brown D.W."/>
            <person name="Divon H."/>
            <person name="Uhlig S."/>
            <person name="Proctor R.H."/>
        </authorList>
    </citation>
    <scope>NUCLEOTIDE SEQUENCE [LARGE SCALE GENOMIC DNA]</scope>
    <source>
        <strain evidence="1 2">NRRL 20693</strain>
    </source>
</reference>
<name>A0A8H5TZJ7_FUSHE</name>
<gene>
    <name evidence="1" type="ORF">FHETE_917</name>
</gene>
<accession>A0A8H5TZJ7</accession>
<protein>
    <submittedName>
        <fullName evidence="1">Uncharacterized protein</fullName>
    </submittedName>
</protein>
<dbReference type="OrthoDB" id="6499973at2759"/>
<dbReference type="AlphaFoldDB" id="A0A8H5TZJ7"/>
<dbReference type="Proteomes" id="UP000567885">
    <property type="component" value="Unassembled WGS sequence"/>
</dbReference>
<organism evidence="1 2">
    <name type="scientific">Fusarium heterosporum</name>
    <dbReference type="NCBI Taxonomy" id="42747"/>
    <lineage>
        <taxon>Eukaryota</taxon>
        <taxon>Fungi</taxon>
        <taxon>Dikarya</taxon>
        <taxon>Ascomycota</taxon>
        <taxon>Pezizomycotina</taxon>
        <taxon>Sordariomycetes</taxon>
        <taxon>Hypocreomycetidae</taxon>
        <taxon>Hypocreales</taxon>
        <taxon>Nectriaceae</taxon>
        <taxon>Fusarium</taxon>
        <taxon>Fusarium heterosporum species complex</taxon>
    </lineage>
</organism>
<comment type="caution">
    <text evidence="1">The sequence shown here is derived from an EMBL/GenBank/DDBJ whole genome shotgun (WGS) entry which is preliminary data.</text>
</comment>
<proteinExistence type="predicted"/>
<keyword evidence="2" id="KW-1185">Reference proteome</keyword>
<dbReference type="EMBL" id="JAAGWQ010000013">
    <property type="protein sequence ID" value="KAF5679176.1"/>
    <property type="molecule type" value="Genomic_DNA"/>
</dbReference>
<evidence type="ECO:0000313" key="1">
    <source>
        <dbReference type="EMBL" id="KAF5679176.1"/>
    </source>
</evidence>